<keyword evidence="1" id="KW-0732">Signal</keyword>
<dbReference type="RefSeq" id="XP_028039914.1">
    <property type="nucleotide sequence ID" value="XM_028184113.1"/>
</dbReference>
<sequence>MRGVLMCACVTLLGVLVLTGGEERTDMSPVPFVMGSRYGRSPARLITPRNDRFFMGSRYGKRSDAGREVRALVCEYTGVGPLYRCVNQNRRLYDKRSRSSEDVERGEQG</sequence>
<gene>
    <name evidence="3 4 5" type="primary">LOC114250296</name>
</gene>
<reference evidence="3 4" key="1">
    <citation type="submission" date="2025-04" db="UniProtKB">
        <authorList>
            <consortium name="RefSeq"/>
        </authorList>
    </citation>
    <scope>IDENTIFICATION</scope>
    <source>
        <tissue evidence="3 4">Silk gland</tissue>
    </source>
</reference>
<dbReference type="KEGG" id="bman:114250296"/>
<feature type="signal peptide" evidence="1">
    <location>
        <begin position="1"/>
        <end position="21"/>
    </location>
</feature>
<evidence type="ECO:0000313" key="2">
    <source>
        <dbReference type="Proteomes" id="UP000504629"/>
    </source>
</evidence>
<evidence type="ECO:0000313" key="3">
    <source>
        <dbReference type="RefSeq" id="XP_028039912.1"/>
    </source>
</evidence>
<evidence type="ECO:0000313" key="5">
    <source>
        <dbReference type="RefSeq" id="XP_028039914.1"/>
    </source>
</evidence>
<protein>
    <submittedName>
        <fullName evidence="3 4">Uncharacterized protein LOC114250296 isoform X1</fullName>
    </submittedName>
</protein>
<keyword evidence="2" id="KW-1185">Reference proteome</keyword>
<name>A0A6J2KG44_BOMMA</name>
<dbReference type="AlphaFoldDB" id="A0A6J2KG44"/>
<feature type="chain" id="PRO_5044640836" evidence="1">
    <location>
        <begin position="22"/>
        <end position="109"/>
    </location>
</feature>
<dbReference type="RefSeq" id="XP_028039912.1">
    <property type="nucleotide sequence ID" value="XM_028184111.1"/>
</dbReference>
<organism evidence="2 3">
    <name type="scientific">Bombyx mandarina</name>
    <name type="common">Wild silk moth</name>
    <name type="synonym">Wild silkworm</name>
    <dbReference type="NCBI Taxonomy" id="7092"/>
    <lineage>
        <taxon>Eukaryota</taxon>
        <taxon>Metazoa</taxon>
        <taxon>Ecdysozoa</taxon>
        <taxon>Arthropoda</taxon>
        <taxon>Hexapoda</taxon>
        <taxon>Insecta</taxon>
        <taxon>Pterygota</taxon>
        <taxon>Neoptera</taxon>
        <taxon>Endopterygota</taxon>
        <taxon>Lepidoptera</taxon>
        <taxon>Glossata</taxon>
        <taxon>Ditrysia</taxon>
        <taxon>Bombycoidea</taxon>
        <taxon>Bombycidae</taxon>
        <taxon>Bombycinae</taxon>
        <taxon>Bombyx</taxon>
    </lineage>
</organism>
<dbReference type="RefSeq" id="XP_028039913.1">
    <property type="nucleotide sequence ID" value="XM_028184112.1"/>
</dbReference>
<accession>A0A6J2KG44</accession>
<evidence type="ECO:0000313" key="4">
    <source>
        <dbReference type="RefSeq" id="XP_028039913.1"/>
    </source>
</evidence>
<dbReference type="GeneID" id="114250296"/>
<proteinExistence type="predicted"/>
<evidence type="ECO:0000256" key="1">
    <source>
        <dbReference type="SAM" id="SignalP"/>
    </source>
</evidence>
<dbReference type="OrthoDB" id="6350276at2759"/>
<dbReference type="Proteomes" id="UP000504629">
    <property type="component" value="Unplaced"/>
</dbReference>